<reference evidence="6" key="2">
    <citation type="submission" date="2021-09" db="EMBL/GenBank/DDBJ databases">
        <authorList>
            <person name="Gilroy R."/>
        </authorList>
    </citation>
    <scope>NUCLEOTIDE SEQUENCE</scope>
    <source>
        <strain evidence="6">CHK193-16274</strain>
    </source>
</reference>
<evidence type="ECO:0000256" key="3">
    <source>
        <dbReference type="ARBA" id="ARBA00023125"/>
    </source>
</evidence>
<dbReference type="InterPro" id="IPR000847">
    <property type="entry name" value="LysR_HTH_N"/>
</dbReference>
<dbReference type="GO" id="GO:0003700">
    <property type="term" value="F:DNA-binding transcription factor activity"/>
    <property type="evidence" value="ECO:0007669"/>
    <property type="project" value="InterPro"/>
</dbReference>
<dbReference type="PANTHER" id="PTHR30346:SF0">
    <property type="entry name" value="HCA OPERON TRANSCRIPTIONAL ACTIVATOR HCAR"/>
    <property type="match status" value="1"/>
</dbReference>
<dbReference type="InterPro" id="IPR036390">
    <property type="entry name" value="WH_DNA-bd_sf"/>
</dbReference>
<dbReference type="Gene3D" id="1.10.10.10">
    <property type="entry name" value="Winged helix-like DNA-binding domain superfamily/Winged helix DNA-binding domain"/>
    <property type="match status" value="1"/>
</dbReference>
<feature type="domain" description="HTH lysR-type" evidence="5">
    <location>
        <begin position="1"/>
        <end position="58"/>
    </location>
</feature>
<gene>
    <name evidence="6" type="ORF">K8V91_10565</name>
</gene>
<dbReference type="InterPro" id="IPR005119">
    <property type="entry name" value="LysR_subst-bd"/>
</dbReference>
<dbReference type="RefSeq" id="WP_191376569.1">
    <property type="nucleotide sequence ID" value="NZ_CAJFOD010000131.1"/>
</dbReference>
<comment type="caution">
    <text evidence="6">The sequence shown here is derived from an EMBL/GenBank/DDBJ whole genome shotgun (WGS) entry which is preliminary data.</text>
</comment>
<proteinExistence type="inferred from homology"/>
<dbReference type="Proteomes" id="UP000749320">
    <property type="component" value="Unassembled WGS sequence"/>
</dbReference>
<dbReference type="FunFam" id="1.10.10.10:FF:000001">
    <property type="entry name" value="LysR family transcriptional regulator"/>
    <property type="match status" value="1"/>
</dbReference>
<evidence type="ECO:0000256" key="1">
    <source>
        <dbReference type="ARBA" id="ARBA00009437"/>
    </source>
</evidence>
<dbReference type="PRINTS" id="PR00039">
    <property type="entry name" value="HTHLYSR"/>
</dbReference>
<dbReference type="EMBL" id="DYWV01000364">
    <property type="protein sequence ID" value="HJF41355.1"/>
    <property type="molecule type" value="Genomic_DNA"/>
</dbReference>
<name>A0A921GDM8_9FIRM</name>
<keyword evidence="4" id="KW-0804">Transcription</keyword>
<dbReference type="AlphaFoldDB" id="A0A921GDM8"/>
<dbReference type="GO" id="GO:0032993">
    <property type="term" value="C:protein-DNA complex"/>
    <property type="evidence" value="ECO:0007669"/>
    <property type="project" value="TreeGrafter"/>
</dbReference>
<organism evidence="6 7">
    <name type="scientific">Thomasclavelia spiroformis</name>
    <dbReference type="NCBI Taxonomy" id="29348"/>
    <lineage>
        <taxon>Bacteria</taxon>
        <taxon>Bacillati</taxon>
        <taxon>Bacillota</taxon>
        <taxon>Erysipelotrichia</taxon>
        <taxon>Erysipelotrichales</taxon>
        <taxon>Coprobacillaceae</taxon>
        <taxon>Thomasclavelia</taxon>
    </lineage>
</organism>
<evidence type="ECO:0000256" key="2">
    <source>
        <dbReference type="ARBA" id="ARBA00023015"/>
    </source>
</evidence>
<evidence type="ECO:0000256" key="4">
    <source>
        <dbReference type="ARBA" id="ARBA00023163"/>
    </source>
</evidence>
<accession>A0A921GDM8</accession>
<comment type="similarity">
    <text evidence="1">Belongs to the LysR transcriptional regulatory family.</text>
</comment>
<evidence type="ECO:0000313" key="6">
    <source>
        <dbReference type="EMBL" id="HJF41355.1"/>
    </source>
</evidence>
<evidence type="ECO:0000259" key="5">
    <source>
        <dbReference type="PROSITE" id="PS50931"/>
    </source>
</evidence>
<dbReference type="InterPro" id="IPR036388">
    <property type="entry name" value="WH-like_DNA-bd_sf"/>
</dbReference>
<keyword evidence="2" id="KW-0805">Transcription regulation</keyword>
<dbReference type="SUPFAM" id="SSF53850">
    <property type="entry name" value="Periplasmic binding protein-like II"/>
    <property type="match status" value="1"/>
</dbReference>
<reference evidence="6" key="1">
    <citation type="journal article" date="2021" name="PeerJ">
        <title>Extensive microbial diversity within the chicken gut microbiome revealed by metagenomics and culture.</title>
        <authorList>
            <person name="Gilroy R."/>
            <person name="Ravi A."/>
            <person name="Getino M."/>
            <person name="Pursley I."/>
            <person name="Horton D.L."/>
            <person name="Alikhan N.F."/>
            <person name="Baker D."/>
            <person name="Gharbi K."/>
            <person name="Hall N."/>
            <person name="Watson M."/>
            <person name="Adriaenssens E.M."/>
            <person name="Foster-Nyarko E."/>
            <person name="Jarju S."/>
            <person name="Secka A."/>
            <person name="Antonio M."/>
            <person name="Oren A."/>
            <person name="Chaudhuri R.R."/>
            <person name="La Ragione R."/>
            <person name="Hildebrand F."/>
            <person name="Pallen M.J."/>
        </authorList>
    </citation>
    <scope>NUCLEOTIDE SEQUENCE</scope>
    <source>
        <strain evidence="6">CHK193-16274</strain>
    </source>
</reference>
<dbReference type="GO" id="GO:0003677">
    <property type="term" value="F:DNA binding"/>
    <property type="evidence" value="ECO:0007669"/>
    <property type="project" value="UniProtKB-KW"/>
</dbReference>
<protein>
    <submittedName>
        <fullName evidence="6">LysR family transcriptional regulator</fullName>
    </submittedName>
</protein>
<dbReference type="Gene3D" id="3.40.190.10">
    <property type="entry name" value="Periplasmic binding protein-like II"/>
    <property type="match status" value="2"/>
</dbReference>
<sequence>MNIRNLEYFIKVVDTNSFTKAAEELFISQSAISQQIKALEDELGFPLMIRNRKGFELTQAGKYLYIEGKNIIANIKEIENHVTYISKNNNKELKIGHVVNYGYQELKKALRIFSAKYPEIKILIKDGTHDTISANNINDVTDIMIGDQRKAFSDRLNNVYIGDLYYSIKISNANNLSTKKALTINDLKDQNCIVIASREEFAKEIEFMKTKLGFDGDCIYATTLTEANLMVAANIGFLPVASKQKEKIDDGSIATIPLLKNNTILRSELYGFYKKLSDEFTCQKLIKIIKDVME</sequence>
<dbReference type="Pfam" id="PF00126">
    <property type="entry name" value="HTH_1"/>
    <property type="match status" value="1"/>
</dbReference>
<dbReference type="SUPFAM" id="SSF46785">
    <property type="entry name" value="Winged helix' DNA-binding domain"/>
    <property type="match status" value="1"/>
</dbReference>
<evidence type="ECO:0000313" key="7">
    <source>
        <dbReference type="Proteomes" id="UP000749320"/>
    </source>
</evidence>
<keyword evidence="3" id="KW-0238">DNA-binding</keyword>
<dbReference type="PANTHER" id="PTHR30346">
    <property type="entry name" value="TRANSCRIPTIONAL DUAL REGULATOR HCAR-RELATED"/>
    <property type="match status" value="1"/>
</dbReference>
<dbReference type="Pfam" id="PF03466">
    <property type="entry name" value="LysR_substrate"/>
    <property type="match status" value="1"/>
</dbReference>
<dbReference type="PROSITE" id="PS50931">
    <property type="entry name" value="HTH_LYSR"/>
    <property type="match status" value="1"/>
</dbReference>